<dbReference type="GO" id="GO:0000139">
    <property type="term" value="C:Golgi membrane"/>
    <property type="evidence" value="ECO:0007669"/>
    <property type="project" value="UniProtKB-SubCell"/>
</dbReference>
<accession>A0AAV7L2G2</accession>
<evidence type="ECO:0000256" key="14">
    <source>
        <dbReference type="SAM" id="MobiDB-lite"/>
    </source>
</evidence>
<dbReference type="GO" id="GO:0006629">
    <property type="term" value="P:lipid metabolic process"/>
    <property type="evidence" value="ECO:0007669"/>
    <property type="project" value="UniProtKB-KW"/>
</dbReference>
<dbReference type="Pfam" id="PF01762">
    <property type="entry name" value="Galactosyl_T"/>
    <property type="match status" value="1"/>
</dbReference>
<comment type="similarity">
    <text evidence="3 13">Belongs to the glycosyltransferase 31 family.</text>
</comment>
<evidence type="ECO:0000256" key="12">
    <source>
        <dbReference type="ARBA" id="ARBA00023180"/>
    </source>
</evidence>
<dbReference type="FunFam" id="3.90.550.50:FF:000001">
    <property type="entry name" value="Hexosyltransferase"/>
    <property type="match status" value="1"/>
</dbReference>
<dbReference type="PANTHER" id="PTHR11214:SF23">
    <property type="entry name" value="N-ACETYLLACTOSAMINIDE BETA-1,3-N-ACETYLGLUCOSAMINYLTRANSFERASE 3"/>
    <property type="match status" value="1"/>
</dbReference>
<reference evidence="15" key="1">
    <citation type="journal article" date="2022" name="bioRxiv">
        <title>Sequencing and chromosome-scale assembly of the giantPleurodeles waltlgenome.</title>
        <authorList>
            <person name="Brown T."/>
            <person name="Elewa A."/>
            <person name="Iarovenko S."/>
            <person name="Subramanian E."/>
            <person name="Araus A.J."/>
            <person name="Petzold A."/>
            <person name="Susuki M."/>
            <person name="Suzuki K.-i.T."/>
            <person name="Hayashi T."/>
            <person name="Toyoda A."/>
            <person name="Oliveira C."/>
            <person name="Osipova E."/>
            <person name="Leigh N.D."/>
            <person name="Simon A."/>
            <person name="Yun M.H."/>
        </authorList>
    </citation>
    <scope>NUCLEOTIDE SEQUENCE</scope>
    <source>
        <strain evidence="15">20211129_DDA</strain>
        <tissue evidence="15">Liver</tissue>
    </source>
</reference>
<feature type="region of interest" description="Disordered" evidence="14">
    <location>
        <begin position="44"/>
        <end position="72"/>
    </location>
</feature>
<evidence type="ECO:0000256" key="2">
    <source>
        <dbReference type="ARBA" id="ARBA00004922"/>
    </source>
</evidence>
<comment type="caution">
    <text evidence="15">The sequence shown here is derived from an EMBL/GenBank/DDBJ whole genome shotgun (WGS) entry which is preliminary data.</text>
</comment>
<keyword evidence="7 13" id="KW-0735">Signal-anchor</keyword>
<dbReference type="InterPro" id="IPR002659">
    <property type="entry name" value="Glyco_trans_31"/>
</dbReference>
<dbReference type="GO" id="GO:0030311">
    <property type="term" value="P:poly-N-acetyllactosamine biosynthetic process"/>
    <property type="evidence" value="ECO:0007669"/>
    <property type="project" value="TreeGrafter"/>
</dbReference>
<feature type="transmembrane region" description="Helical" evidence="13">
    <location>
        <begin position="99"/>
        <end position="116"/>
    </location>
</feature>
<evidence type="ECO:0000256" key="10">
    <source>
        <dbReference type="ARBA" id="ARBA00023098"/>
    </source>
</evidence>
<evidence type="ECO:0000256" key="9">
    <source>
        <dbReference type="ARBA" id="ARBA00023034"/>
    </source>
</evidence>
<dbReference type="AlphaFoldDB" id="A0AAV7L2G2"/>
<dbReference type="GO" id="GO:0006493">
    <property type="term" value="P:protein O-linked glycosylation"/>
    <property type="evidence" value="ECO:0007669"/>
    <property type="project" value="TreeGrafter"/>
</dbReference>
<dbReference type="Proteomes" id="UP001066276">
    <property type="component" value="Chromosome 12"/>
</dbReference>
<dbReference type="Gene3D" id="3.90.550.50">
    <property type="match status" value="1"/>
</dbReference>
<dbReference type="GO" id="GO:0008194">
    <property type="term" value="F:UDP-glycosyltransferase activity"/>
    <property type="evidence" value="ECO:0007669"/>
    <property type="project" value="TreeGrafter"/>
</dbReference>
<evidence type="ECO:0000256" key="4">
    <source>
        <dbReference type="ARBA" id="ARBA00022676"/>
    </source>
</evidence>
<evidence type="ECO:0000256" key="8">
    <source>
        <dbReference type="ARBA" id="ARBA00022989"/>
    </source>
</evidence>
<evidence type="ECO:0000256" key="13">
    <source>
        <dbReference type="RuleBase" id="RU363063"/>
    </source>
</evidence>
<organism evidence="15 16">
    <name type="scientific">Pleurodeles waltl</name>
    <name type="common">Iberian ribbed newt</name>
    <dbReference type="NCBI Taxonomy" id="8319"/>
    <lineage>
        <taxon>Eukaryota</taxon>
        <taxon>Metazoa</taxon>
        <taxon>Chordata</taxon>
        <taxon>Craniata</taxon>
        <taxon>Vertebrata</taxon>
        <taxon>Euteleostomi</taxon>
        <taxon>Amphibia</taxon>
        <taxon>Batrachia</taxon>
        <taxon>Caudata</taxon>
        <taxon>Salamandroidea</taxon>
        <taxon>Salamandridae</taxon>
        <taxon>Pleurodelinae</taxon>
        <taxon>Pleurodeles</taxon>
    </lineage>
</organism>
<keyword evidence="6 13" id="KW-0812">Transmembrane</keyword>
<keyword evidence="11 13" id="KW-0472">Membrane</keyword>
<evidence type="ECO:0000256" key="6">
    <source>
        <dbReference type="ARBA" id="ARBA00022692"/>
    </source>
</evidence>
<keyword evidence="8 13" id="KW-1133">Transmembrane helix</keyword>
<keyword evidence="4 13" id="KW-0328">Glycosyltransferase</keyword>
<evidence type="ECO:0000256" key="7">
    <source>
        <dbReference type="ARBA" id="ARBA00022968"/>
    </source>
</evidence>
<sequence length="470" mass="53022">MEVLNLKAKRDGPARPQMGTEGRGRACAAGEISAIWRICGAASSSSGAAPREGEEDGQKSSESWPSHAKASAARGDPRIHIFKVIFERLKMRRSWPRRLPVALAAVCTVILVYTLYKDSTVIAIPPIPPITTTQHVRRPPVLAVPTCRMKVRGVNATRFRNFPLTIQNFFRYKHCKRFNRTLDTPFKCGGAEASVNVFLLLVVKSAPENFERREIIRKTWGAETEYHGVQVRRLFILGVSTKDHEREKMNNLLKAESSDYSDILQWNFYDTFYNLTAKQVLFYEWMHGNCPGAQFVFNGDDDVFVHTSNVVQYLLGVKQTRGEDQHLFVGMLNIGMPLVRDTSSKYYVPEEIVANDSFPAYCSGGGILMSGFTSHAIFKASKKIPLIPIDDAYLGLCLQEAGLNPDSHIGVLPYGITLPNVDTFHPCFYKDQLIVHRFVPYEMMVMWKAIQQPNLKCGQSHVLQKVYPQE</sequence>
<name>A0AAV7L2G2_PLEWA</name>
<proteinExistence type="inferred from homology"/>
<evidence type="ECO:0000256" key="3">
    <source>
        <dbReference type="ARBA" id="ARBA00008661"/>
    </source>
</evidence>
<evidence type="ECO:0000256" key="11">
    <source>
        <dbReference type="ARBA" id="ARBA00023136"/>
    </source>
</evidence>
<keyword evidence="9 13" id="KW-0333">Golgi apparatus</keyword>
<keyword evidence="12" id="KW-0325">Glycoprotein</keyword>
<dbReference type="EC" id="2.4.1.-" evidence="13"/>
<keyword evidence="16" id="KW-1185">Reference proteome</keyword>
<comment type="pathway">
    <text evidence="2">Protein modification; protein glycosylation.</text>
</comment>
<dbReference type="PANTHER" id="PTHR11214">
    <property type="entry name" value="BETA-1,3-N-ACETYLGLUCOSAMINYLTRANSFERASE"/>
    <property type="match status" value="1"/>
</dbReference>
<feature type="region of interest" description="Disordered" evidence="14">
    <location>
        <begin position="1"/>
        <end position="24"/>
    </location>
</feature>
<comment type="subcellular location">
    <subcellularLocation>
        <location evidence="1 13">Golgi apparatus membrane</location>
        <topology evidence="1 13">Single-pass type II membrane protein</topology>
    </subcellularLocation>
</comment>
<evidence type="ECO:0000313" key="15">
    <source>
        <dbReference type="EMBL" id="KAJ1085861.1"/>
    </source>
</evidence>
<keyword evidence="5" id="KW-0808">Transferase</keyword>
<evidence type="ECO:0000313" key="16">
    <source>
        <dbReference type="Proteomes" id="UP001066276"/>
    </source>
</evidence>
<dbReference type="EMBL" id="JANPWB010000016">
    <property type="protein sequence ID" value="KAJ1085861.1"/>
    <property type="molecule type" value="Genomic_DNA"/>
</dbReference>
<dbReference type="GO" id="GO:0016758">
    <property type="term" value="F:hexosyltransferase activity"/>
    <property type="evidence" value="ECO:0007669"/>
    <property type="project" value="InterPro"/>
</dbReference>
<evidence type="ECO:0000256" key="5">
    <source>
        <dbReference type="ARBA" id="ARBA00022679"/>
    </source>
</evidence>
<gene>
    <name evidence="15" type="ORF">NDU88_005985</name>
</gene>
<keyword evidence="10" id="KW-0443">Lipid metabolism</keyword>
<protein>
    <recommendedName>
        <fullName evidence="13">Hexosyltransferase</fullName>
        <ecNumber evidence="13">2.4.1.-</ecNumber>
    </recommendedName>
</protein>
<evidence type="ECO:0000256" key="1">
    <source>
        <dbReference type="ARBA" id="ARBA00004323"/>
    </source>
</evidence>